<dbReference type="Proteomes" id="UP000799753">
    <property type="component" value="Unassembled WGS sequence"/>
</dbReference>
<evidence type="ECO:0000313" key="2">
    <source>
        <dbReference type="Proteomes" id="UP000799753"/>
    </source>
</evidence>
<accession>A0A6A6S6K4</accession>
<reference evidence="1" key="1">
    <citation type="journal article" date="2020" name="Stud. Mycol.">
        <title>101 Dothideomycetes genomes: a test case for predicting lifestyles and emergence of pathogens.</title>
        <authorList>
            <person name="Haridas S."/>
            <person name="Albert R."/>
            <person name="Binder M."/>
            <person name="Bloem J."/>
            <person name="Labutti K."/>
            <person name="Salamov A."/>
            <person name="Andreopoulos B."/>
            <person name="Baker S."/>
            <person name="Barry K."/>
            <person name="Bills G."/>
            <person name="Bluhm B."/>
            <person name="Cannon C."/>
            <person name="Castanera R."/>
            <person name="Culley D."/>
            <person name="Daum C."/>
            <person name="Ezra D."/>
            <person name="Gonzalez J."/>
            <person name="Henrissat B."/>
            <person name="Kuo A."/>
            <person name="Liang C."/>
            <person name="Lipzen A."/>
            <person name="Lutzoni F."/>
            <person name="Magnuson J."/>
            <person name="Mondo S."/>
            <person name="Nolan M."/>
            <person name="Ohm R."/>
            <person name="Pangilinan J."/>
            <person name="Park H.-J."/>
            <person name="Ramirez L."/>
            <person name="Alfaro M."/>
            <person name="Sun H."/>
            <person name="Tritt A."/>
            <person name="Yoshinaga Y."/>
            <person name="Zwiers L.-H."/>
            <person name="Turgeon B."/>
            <person name="Goodwin S."/>
            <person name="Spatafora J."/>
            <person name="Crous P."/>
            <person name="Grigoriev I."/>
        </authorList>
    </citation>
    <scope>NUCLEOTIDE SEQUENCE</scope>
    <source>
        <strain evidence="1">CBS 473.64</strain>
    </source>
</reference>
<dbReference type="EMBL" id="MU006780">
    <property type="protein sequence ID" value="KAF2643265.1"/>
    <property type="molecule type" value="Genomic_DNA"/>
</dbReference>
<protein>
    <submittedName>
        <fullName evidence="1">Uncharacterized protein</fullName>
    </submittedName>
</protein>
<proteinExistence type="predicted"/>
<gene>
    <name evidence="1" type="ORF">P280DRAFT_248103</name>
</gene>
<evidence type="ECO:0000313" key="1">
    <source>
        <dbReference type="EMBL" id="KAF2643265.1"/>
    </source>
</evidence>
<dbReference type="AlphaFoldDB" id="A0A6A6S6K4"/>
<sequence>MWRSPPSFTILRRSPLWRTHAHPPCRCLVFGLATSKLFLRLRIVEGVPLKGAGVVRRQRPCRVAQRMLPLCSRRI</sequence>
<organism evidence="1 2">
    <name type="scientific">Massarina eburnea CBS 473.64</name>
    <dbReference type="NCBI Taxonomy" id="1395130"/>
    <lineage>
        <taxon>Eukaryota</taxon>
        <taxon>Fungi</taxon>
        <taxon>Dikarya</taxon>
        <taxon>Ascomycota</taxon>
        <taxon>Pezizomycotina</taxon>
        <taxon>Dothideomycetes</taxon>
        <taxon>Pleosporomycetidae</taxon>
        <taxon>Pleosporales</taxon>
        <taxon>Massarineae</taxon>
        <taxon>Massarinaceae</taxon>
        <taxon>Massarina</taxon>
    </lineage>
</organism>
<keyword evidence="2" id="KW-1185">Reference proteome</keyword>
<name>A0A6A6S6K4_9PLEO</name>